<dbReference type="GO" id="GO:0046872">
    <property type="term" value="F:metal ion binding"/>
    <property type="evidence" value="ECO:0007669"/>
    <property type="project" value="TreeGrafter"/>
</dbReference>
<dbReference type="SMART" id="SM01118">
    <property type="entry name" value="CYTH"/>
    <property type="match status" value="1"/>
</dbReference>
<dbReference type="Gene3D" id="2.40.320.10">
    <property type="entry name" value="Hypothetical Protein Pfu-838710-001"/>
    <property type="match status" value="1"/>
</dbReference>
<protein>
    <submittedName>
        <fullName evidence="2">CYTH domain-containing protein</fullName>
    </submittedName>
</protein>
<dbReference type="InterPro" id="IPR039013">
    <property type="entry name" value="YgiF"/>
</dbReference>
<gene>
    <name evidence="2" type="ORF">SAMN02745148_00773</name>
</gene>
<dbReference type="Pfam" id="PF01928">
    <property type="entry name" value="CYTH"/>
    <property type="match status" value="1"/>
</dbReference>
<feature type="domain" description="CYTH" evidence="1">
    <location>
        <begin position="6"/>
        <end position="204"/>
    </location>
</feature>
<dbReference type="EMBL" id="FQUJ01000003">
    <property type="protein sequence ID" value="SHE60822.1"/>
    <property type="molecule type" value="Genomic_DNA"/>
</dbReference>
<keyword evidence="3" id="KW-1185">Reference proteome</keyword>
<dbReference type="GO" id="GO:0050355">
    <property type="term" value="F:inorganic triphosphate phosphatase activity"/>
    <property type="evidence" value="ECO:0007669"/>
    <property type="project" value="InterPro"/>
</dbReference>
<dbReference type="CDD" id="cd07756">
    <property type="entry name" value="CYTH-like_Pase_CHAD"/>
    <property type="match status" value="1"/>
</dbReference>
<evidence type="ECO:0000259" key="1">
    <source>
        <dbReference type="PROSITE" id="PS51707"/>
    </source>
</evidence>
<dbReference type="STRING" id="1121942.SAMN02745148_00773"/>
<dbReference type="SUPFAM" id="SSF55154">
    <property type="entry name" value="CYTH-like phosphatases"/>
    <property type="match status" value="1"/>
</dbReference>
<name>A0A1M4UVV2_9GAMM</name>
<evidence type="ECO:0000313" key="2">
    <source>
        <dbReference type="EMBL" id="SHE60822.1"/>
    </source>
</evidence>
<sequence length="289" mass="32061">MSETLPEEVELKLALGSHGAAQLLRHPALDALPQRRERLTNTYYDTPDGALEAARVALRIRRTTEHTLQTLKTAGSGSGGLSTRGEWEWEIDGDGLDRESLRDLPPMQALDDTLLETLAPRFTTDFERLRWLVEHPDATIEVALDRGEIRAGEHCVAIEELELELKAGDPETLWRLARELAEQVPLRPANVSKAARGAALDRGHWQLPALPEDARARADHATYLLDAFTDTRRPGHLQKAADTYRRLADDHLLDAAVRHHAHALAAALAHPAWLTAAFGQHSLALYQAL</sequence>
<dbReference type="InterPro" id="IPR023577">
    <property type="entry name" value="CYTH_domain"/>
</dbReference>
<dbReference type="Proteomes" id="UP000184346">
    <property type="component" value="Unassembled WGS sequence"/>
</dbReference>
<dbReference type="AlphaFoldDB" id="A0A1M4UVV2"/>
<proteinExistence type="predicted"/>
<reference evidence="2 3" key="1">
    <citation type="submission" date="2016-11" db="EMBL/GenBank/DDBJ databases">
        <authorList>
            <person name="Jaros S."/>
            <person name="Januszkiewicz K."/>
            <person name="Wedrychowicz H."/>
        </authorList>
    </citation>
    <scope>NUCLEOTIDE SEQUENCE [LARGE SCALE GENOMIC DNA]</scope>
    <source>
        <strain evidence="2 3">DSM 19980</strain>
    </source>
</reference>
<organism evidence="2 3">
    <name type="scientific">Modicisalibacter ilicicola DSM 19980</name>
    <dbReference type="NCBI Taxonomy" id="1121942"/>
    <lineage>
        <taxon>Bacteria</taxon>
        <taxon>Pseudomonadati</taxon>
        <taxon>Pseudomonadota</taxon>
        <taxon>Gammaproteobacteria</taxon>
        <taxon>Oceanospirillales</taxon>
        <taxon>Halomonadaceae</taxon>
        <taxon>Modicisalibacter</taxon>
    </lineage>
</organism>
<dbReference type="RefSeq" id="WP_072819889.1">
    <property type="nucleotide sequence ID" value="NZ_FQUJ01000003.1"/>
</dbReference>
<evidence type="ECO:0000313" key="3">
    <source>
        <dbReference type="Proteomes" id="UP000184346"/>
    </source>
</evidence>
<dbReference type="PANTHER" id="PTHR39569">
    <property type="entry name" value="INORGANIC TRIPHOSPHATASE"/>
    <property type="match status" value="1"/>
</dbReference>
<accession>A0A1M4UVV2</accession>
<dbReference type="PROSITE" id="PS51707">
    <property type="entry name" value="CYTH"/>
    <property type="match status" value="1"/>
</dbReference>
<dbReference type="InterPro" id="IPR033469">
    <property type="entry name" value="CYTH-like_dom_sf"/>
</dbReference>
<dbReference type="PANTHER" id="PTHR39569:SF1">
    <property type="entry name" value="INORGANIC TRIPHOSPHATASE"/>
    <property type="match status" value="1"/>
</dbReference>